<evidence type="ECO:0008006" key="3">
    <source>
        <dbReference type="Google" id="ProtNLM"/>
    </source>
</evidence>
<dbReference type="Proteomes" id="UP000282002">
    <property type="component" value="Chromosome"/>
</dbReference>
<dbReference type="AlphaFoldDB" id="A0A3S8U8H7"/>
<reference evidence="1 2" key="1">
    <citation type="submission" date="2018-12" db="EMBL/GenBank/DDBJ databases">
        <title>Complete genome sequencing of Tabrizicola sp. K13M18.</title>
        <authorList>
            <person name="Bae J.-W."/>
        </authorList>
    </citation>
    <scope>NUCLEOTIDE SEQUENCE [LARGE SCALE GENOMIC DNA]</scope>
    <source>
        <strain evidence="1 2">K13M18</strain>
    </source>
</reference>
<sequence length="142" mass="16211">MQYSEVIAQMKRRADCLLRGDLDNLVKEYVFPFPVDLLSTRLVVCNPEDGRAMLDLQRKSLIERGVTTLHPEVTAIDLPRTGRLRIWVDWHEMAPTQDAVRVSSAVYYCSVHGGQLKFEMINYVRLSMPEMQPQFAALALSA</sequence>
<keyword evidence="2" id="KW-1185">Reference proteome</keyword>
<dbReference type="EMBL" id="CP034328">
    <property type="protein sequence ID" value="AZL59830.1"/>
    <property type="molecule type" value="Genomic_DNA"/>
</dbReference>
<name>A0A3S8U8H7_9RHOB</name>
<protein>
    <recommendedName>
        <fullName evidence="3">Nuclear transport factor 2 family protein</fullName>
    </recommendedName>
</protein>
<dbReference type="OrthoDB" id="7855130at2"/>
<proteinExistence type="predicted"/>
<organism evidence="1 2">
    <name type="scientific">Tabrizicola piscis</name>
    <dbReference type="NCBI Taxonomy" id="2494374"/>
    <lineage>
        <taxon>Bacteria</taxon>
        <taxon>Pseudomonadati</taxon>
        <taxon>Pseudomonadota</taxon>
        <taxon>Alphaproteobacteria</taxon>
        <taxon>Rhodobacterales</taxon>
        <taxon>Paracoccaceae</taxon>
        <taxon>Tabrizicola</taxon>
    </lineage>
</organism>
<accession>A0A3S8U8H7</accession>
<evidence type="ECO:0000313" key="1">
    <source>
        <dbReference type="EMBL" id="AZL59830.1"/>
    </source>
</evidence>
<dbReference type="RefSeq" id="WP_125326025.1">
    <property type="nucleotide sequence ID" value="NZ_CP034328.1"/>
</dbReference>
<evidence type="ECO:0000313" key="2">
    <source>
        <dbReference type="Proteomes" id="UP000282002"/>
    </source>
</evidence>
<gene>
    <name evidence="1" type="ORF">EI545_13895</name>
</gene>
<dbReference type="KEGG" id="taw:EI545_13895"/>